<reference evidence="8 9" key="1">
    <citation type="submission" date="2015-12" db="EMBL/GenBank/DDBJ databases">
        <title>Genome sequence of Thalassospira lucentensis MCCC 1A02072.</title>
        <authorList>
            <person name="Lu L."/>
            <person name="Lai Q."/>
            <person name="Shao Z."/>
            <person name="Qian P."/>
        </authorList>
    </citation>
    <scope>NUCLEOTIDE SEQUENCE [LARGE SCALE GENOMIC DNA]</scope>
    <source>
        <strain evidence="8 9">MCCC 1A02072</strain>
    </source>
</reference>
<gene>
    <name evidence="8" type="ORF">AUP42_19890</name>
</gene>
<comment type="similarity">
    <text evidence="2 6">Belongs to the dTDP-4-dehydrorhamnose reductase family.</text>
</comment>
<evidence type="ECO:0000256" key="4">
    <source>
        <dbReference type="ARBA" id="ARBA00017099"/>
    </source>
</evidence>
<comment type="function">
    <text evidence="6">Catalyzes the reduction of dTDP-6-deoxy-L-lyxo-4-hexulose to yield dTDP-L-rhamnose.</text>
</comment>
<evidence type="ECO:0000256" key="6">
    <source>
        <dbReference type="RuleBase" id="RU364082"/>
    </source>
</evidence>
<dbReference type="InterPro" id="IPR029903">
    <property type="entry name" value="RmlD-like-bd"/>
</dbReference>
<comment type="pathway">
    <text evidence="1 6">Carbohydrate biosynthesis; dTDP-L-rhamnose biosynthesis.</text>
</comment>
<evidence type="ECO:0000259" key="7">
    <source>
        <dbReference type="Pfam" id="PF04321"/>
    </source>
</evidence>
<dbReference type="Gene3D" id="3.90.25.10">
    <property type="entry name" value="UDP-galactose 4-epimerase, domain 1"/>
    <property type="match status" value="1"/>
</dbReference>
<dbReference type="Pfam" id="PF04321">
    <property type="entry name" value="RmlD_sub_bind"/>
    <property type="match status" value="1"/>
</dbReference>
<dbReference type="GO" id="GO:0005829">
    <property type="term" value="C:cytosol"/>
    <property type="evidence" value="ECO:0007669"/>
    <property type="project" value="TreeGrafter"/>
</dbReference>
<keyword evidence="6" id="KW-0521">NADP</keyword>
<evidence type="ECO:0000256" key="1">
    <source>
        <dbReference type="ARBA" id="ARBA00004781"/>
    </source>
</evidence>
<dbReference type="EC" id="1.1.1.133" evidence="3 6"/>
<evidence type="ECO:0000256" key="2">
    <source>
        <dbReference type="ARBA" id="ARBA00010944"/>
    </source>
</evidence>
<dbReference type="RefSeq" id="WP_062952036.1">
    <property type="nucleotide sequence ID" value="NZ_LPVY01000013.1"/>
</dbReference>
<evidence type="ECO:0000313" key="9">
    <source>
        <dbReference type="Proteomes" id="UP000076335"/>
    </source>
</evidence>
<feature type="domain" description="RmlD-like substrate binding" evidence="7">
    <location>
        <begin position="4"/>
        <end position="297"/>
    </location>
</feature>
<dbReference type="PANTHER" id="PTHR10491:SF4">
    <property type="entry name" value="METHIONINE ADENOSYLTRANSFERASE 2 SUBUNIT BETA"/>
    <property type="match status" value="1"/>
</dbReference>
<proteinExistence type="inferred from homology"/>
<dbReference type="AlphaFoldDB" id="A0A154L6A9"/>
<evidence type="ECO:0000256" key="5">
    <source>
        <dbReference type="ARBA" id="ARBA00048200"/>
    </source>
</evidence>
<dbReference type="GO" id="GO:0019305">
    <property type="term" value="P:dTDP-rhamnose biosynthetic process"/>
    <property type="evidence" value="ECO:0007669"/>
    <property type="project" value="UniProtKB-UniPathway"/>
</dbReference>
<dbReference type="OrthoDB" id="9803892at2"/>
<dbReference type="Proteomes" id="UP000076335">
    <property type="component" value="Unassembled WGS sequence"/>
</dbReference>
<dbReference type="NCBIfam" id="TIGR01214">
    <property type="entry name" value="rmlD"/>
    <property type="match status" value="1"/>
</dbReference>
<name>A0A154L6A9_9PROT</name>
<dbReference type="CDD" id="cd05254">
    <property type="entry name" value="dTDP_HR_like_SDR_e"/>
    <property type="match status" value="1"/>
</dbReference>
<sequence length="300" mass="32875">MINALVFGANGQLGRSLALCDATFPQVRLTLLDRSKCDLSDLSSIAAVIRNNDPQVIINAAAYTAVDLAENDRDSAYRVNRDAVDMMARAAYDLDIPLIHFSTDYVFDGASQRPYCEDDPVAPLGVYGASKLAGECAVRAAAKRHLILRTAWVYSPFGKNFVKTMLGLMAQRDVLTIVNDQHGCPTSAIDLANATLRLLPVILDPNFYGFGTYHLVSDNQMTWFDFAKRIQDAAIAQFGANWTGKNCRIDPVNSDAFPTIAKRPAYSIMSTQKFTDTFGYGLPDISESLPTCLNNLQAGR</sequence>
<accession>A0A154L6A9</accession>
<dbReference type="GO" id="GO:0008831">
    <property type="term" value="F:dTDP-4-dehydrorhamnose reductase activity"/>
    <property type="evidence" value="ECO:0007669"/>
    <property type="project" value="UniProtKB-EC"/>
</dbReference>
<keyword evidence="6" id="KW-0560">Oxidoreductase</keyword>
<dbReference type="Gene3D" id="3.40.50.720">
    <property type="entry name" value="NAD(P)-binding Rossmann-like Domain"/>
    <property type="match status" value="1"/>
</dbReference>
<comment type="caution">
    <text evidence="8">The sequence shown here is derived from an EMBL/GenBank/DDBJ whole genome shotgun (WGS) entry which is preliminary data.</text>
</comment>
<dbReference type="PANTHER" id="PTHR10491">
    <property type="entry name" value="DTDP-4-DEHYDRORHAMNOSE REDUCTASE"/>
    <property type="match status" value="1"/>
</dbReference>
<comment type="cofactor">
    <cofactor evidence="6">
        <name>Mg(2+)</name>
        <dbReference type="ChEBI" id="CHEBI:18420"/>
    </cofactor>
    <text evidence="6">Binds 1 Mg(2+) ion per monomer.</text>
</comment>
<dbReference type="InterPro" id="IPR036291">
    <property type="entry name" value="NAD(P)-bd_dom_sf"/>
</dbReference>
<organism evidence="8 9">
    <name type="scientific">Thalassospira lucentensis</name>
    <dbReference type="NCBI Taxonomy" id="168935"/>
    <lineage>
        <taxon>Bacteria</taxon>
        <taxon>Pseudomonadati</taxon>
        <taxon>Pseudomonadota</taxon>
        <taxon>Alphaproteobacteria</taxon>
        <taxon>Rhodospirillales</taxon>
        <taxon>Thalassospiraceae</taxon>
        <taxon>Thalassospira</taxon>
    </lineage>
</organism>
<comment type="catalytic activity">
    <reaction evidence="5 6">
        <text>dTDP-beta-L-rhamnose + NADP(+) = dTDP-4-dehydro-beta-L-rhamnose + NADPH + H(+)</text>
        <dbReference type="Rhea" id="RHEA:21796"/>
        <dbReference type="ChEBI" id="CHEBI:15378"/>
        <dbReference type="ChEBI" id="CHEBI:57510"/>
        <dbReference type="ChEBI" id="CHEBI:57783"/>
        <dbReference type="ChEBI" id="CHEBI:58349"/>
        <dbReference type="ChEBI" id="CHEBI:62830"/>
        <dbReference type="EC" id="1.1.1.133"/>
    </reaction>
</comment>
<dbReference type="InterPro" id="IPR005913">
    <property type="entry name" value="dTDP_dehydrorham_reduct"/>
</dbReference>
<dbReference type="UniPathway" id="UPA00124"/>
<evidence type="ECO:0000256" key="3">
    <source>
        <dbReference type="ARBA" id="ARBA00012929"/>
    </source>
</evidence>
<dbReference type="EMBL" id="LPVY01000013">
    <property type="protein sequence ID" value="KZB64056.1"/>
    <property type="molecule type" value="Genomic_DNA"/>
</dbReference>
<dbReference type="SUPFAM" id="SSF51735">
    <property type="entry name" value="NAD(P)-binding Rossmann-fold domains"/>
    <property type="match status" value="1"/>
</dbReference>
<protein>
    <recommendedName>
        <fullName evidence="4 6">dTDP-4-dehydrorhamnose reductase</fullName>
        <ecNumber evidence="3 6">1.1.1.133</ecNumber>
    </recommendedName>
</protein>
<evidence type="ECO:0000313" key="8">
    <source>
        <dbReference type="EMBL" id="KZB64056.1"/>
    </source>
</evidence>